<dbReference type="OrthoDB" id="2716326at2"/>
<keyword evidence="1" id="KW-0732">Signal</keyword>
<dbReference type="CDD" id="cd22191">
    <property type="entry name" value="DPBB_RlpA_EXP_N-like"/>
    <property type="match status" value="1"/>
</dbReference>
<dbReference type="Gene3D" id="2.40.40.10">
    <property type="entry name" value="RlpA-like domain"/>
    <property type="match status" value="1"/>
</dbReference>
<dbReference type="Proteomes" id="UP000306980">
    <property type="component" value="Unassembled WGS sequence"/>
</dbReference>
<dbReference type="GO" id="GO:0050832">
    <property type="term" value="P:defense response to fungus"/>
    <property type="evidence" value="ECO:0007669"/>
    <property type="project" value="InterPro"/>
</dbReference>
<reference evidence="3 4" key="1">
    <citation type="submission" date="2019-05" db="EMBL/GenBank/DDBJ databases">
        <title>Genomic analysis of Lentibacillus sp. NKC220-2.</title>
        <authorList>
            <person name="Oh Y.J."/>
        </authorList>
    </citation>
    <scope>NUCLEOTIDE SEQUENCE [LARGE SCALE GENOMIC DNA]</scope>
    <source>
        <strain evidence="3 4">NKC220-2</strain>
    </source>
</reference>
<evidence type="ECO:0000259" key="2">
    <source>
        <dbReference type="Pfam" id="PF00967"/>
    </source>
</evidence>
<proteinExistence type="predicted"/>
<gene>
    <name evidence="3" type="ORF">FFL34_17405</name>
</gene>
<dbReference type="GO" id="GO:0042742">
    <property type="term" value="P:defense response to bacterium"/>
    <property type="evidence" value="ECO:0007669"/>
    <property type="project" value="InterPro"/>
</dbReference>
<dbReference type="AlphaFoldDB" id="A0A5S3QPN2"/>
<feature type="domain" description="Barwin" evidence="2">
    <location>
        <begin position="47"/>
        <end position="112"/>
    </location>
</feature>
<dbReference type="InterPro" id="IPR001153">
    <property type="entry name" value="Barwin_dom"/>
</dbReference>
<dbReference type="InterPro" id="IPR051477">
    <property type="entry name" value="Expansin_CellWall"/>
</dbReference>
<dbReference type="InterPro" id="IPR024987">
    <property type="entry name" value="DUF3889"/>
</dbReference>
<evidence type="ECO:0000313" key="3">
    <source>
        <dbReference type="EMBL" id="TMN23942.1"/>
    </source>
</evidence>
<organism evidence="3 4">
    <name type="scientific">Lentibacillus cibarius</name>
    <dbReference type="NCBI Taxonomy" id="2583219"/>
    <lineage>
        <taxon>Bacteria</taxon>
        <taxon>Bacillati</taxon>
        <taxon>Bacillota</taxon>
        <taxon>Bacilli</taxon>
        <taxon>Bacillales</taxon>
        <taxon>Bacillaceae</taxon>
        <taxon>Lentibacillus</taxon>
    </lineage>
</organism>
<dbReference type="PANTHER" id="PTHR31836:SF28">
    <property type="entry name" value="SRCR DOMAIN-CONTAINING PROTEIN-RELATED"/>
    <property type="match status" value="1"/>
</dbReference>
<accession>A0A5S3QPN2</accession>
<dbReference type="Pfam" id="PF00967">
    <property type="entry name" value="Barwin"/>
    <property type="match status" value="1"/>
</dbReference>
<dbReference type="EMBL" id="VCIA01000001">
    <property type="protein sequence ID" value="TMN23942.1"/>
    <property type="molecule type" value="Genomic_DNA"/>
</dbReference>
<dbReference type="InterPro" id="IPR036908">
    <property type="entry name" value="RlpA-like_sf"/>
</dbReference>
<evidence type="ECO:0000313" key="4">
    <source>
        <dbReference type="Proteomes" id="UP000306980"/>
    </source>
</evidence>
<comment type="caution">
    <text evidence="3">The sequence shown here is derived from an EMBL/GenBank/DDBJ whole genome shotgun (WGS) entry which is preliminary data.</text>
</comment>
<protein>
    <submittedName>
        <fullName evidence="3">DUF3889 domain-containing protein</fullName>
    </submittedName>
</protein>
<name>A0A5S3QPN2_9BACI</name>
<dbReference type="Gene3D" id="3.10.450.390">
    <property type="entry name" value="Protein of unknown function DUF3889"/>
    <property type="match status" value="1"/>
</dbReference>
<dbReference type="SUPFAM" id="SSF50685">
    <property type="entry name" value="Barwin-like endoglucanases"/>
    <property type="match status" value="1"/>
</dbReference>
<sequence length="191" mass="21941">MNNVDSQFFEEHYRQQTINGQATWTEGGAVTKCGIPWSTNQYMTVAVGTNSLYQCGQMLKVRNPATSREILVTVVDETPGYSQNQINLHRKAFEALGVNLQQGIMNVKITPVHDFTQKKWGKYLMDIAKTAYPLYRVDEYNFIDKTQISPEQTKETYEYVLQSSQDRFTVQGAVLYNPKNDRVLSFNMSEK</sequence>
<dbReference type="PANTHER" id="PTHR31836">
    <property type="match status" value="1"/>
</dbReference>
<evidence type="ECO:0000256" key="1">
    <source>
        <dbReference type="ARBA" id="ARBA00022729"/>
    </source>
</evidence>
<dbReference type="Pfam" id="PF13028">
    <property type="entry name" value="DUF3889"/>
    <property type="match status" value="1"/>
</dbReference>